<dbReference type="Proteomes" id="UP001230649">
    <property type="component" value="Unassembled WGS sequence"/>
</dbReference>
<sequence length="375" mass="42432">MSEVFAPAPKPESPLGRWRVLSPKAGIRVSPYFLGGMSIGEAWKDFMGSMNKEQSFKLMDAFVEAGGNAIDTANNYQNEESEEWIGDWMEARGNRDQMVIATKFTTSYKAYAIGKNEARNAVGNHKKSLYLSVKDSLRKLKTDYIDILYLHWWDHTTSIEEIMQSLHLLIQERKVLYLGISDTPAWVVAAANTYAIERGLTPFVIYQGRWNVMIRDFEREILPMARQFNMALAPWDVLEEKKKQGEKLRTMMGPEEQTEIERKYSEVLSAIADEHGVDSVTTIAIAYVMQKAPYVFPIIGGRKVEHLKSNIKALDIKLTDEQIQDIESADPNWDPGFPHNFIGPRPNSNNGEAAAIVAGQLGYLDYVLDPKPIGH</sequence>
<reference evidence="1" key="1">
    <citation type="submission" date="2023-04" db="EMBL/GenBank/DDBJ databases">
        <title>Draft Genome sequencing of Naganishia species isolated from polar environments using Oxford Nanopore Technology.</title>
        <authorList>
            <person name="Leo P."/>
            <person name="Venkateswaran K."/>
        </authorList>
    </citation>
    <scope>NUCLEOTIDE SEQUENCE</scope>
    <source>
        <strain evidence="1">MNA-CCFEE 5262</strain>
    </source>
</reference>
<gene>
    <name evidence="1" type="primary">AAD14</name>
    <name evidence="1" type="ORF">QFC20_004833</name>
</gene>
<dbReference type="EMBL" id="JASBWS010000060">
    <property type="protein sequence ID" value="KAJ9103024.1"/>
    <property type="molecule type" value="Genomic_DNA"/>
</dbReference>
<name>A0ACC2VVC1_9TREE</name>
<evidence type="ECO:0000313" key="2">
    <source>
        <dbReference type="Proteomes" id="UP001230649"/>
    </source>
</evidence>
<evidence type="ECO:0000313" key="1">
    <source>
        <dbReference type="EMBL" id="KAJ9103024.1"/>
    </source>
</evidence>
<comment type="caution">
    <text evidence="1">The sequence shown here is derived from an EMBL/GenBank/DDBJ whole genome shotgun (WGS) entry which is preliminary data.</text>
</comment>
<proteinExistence type="predicted"/>
<organism evidence="1 2">
    <name type="scientific">Naganishia adeliensis</name>
    <dbReference type="NCBI Taxonomy" id="92952"/>
    <lineage>
        <taxon>Eukaryota</taxon>
        <taxon>Fungi</taxon>
        <taxon>Dikarya</taxon>
        <taxon>Basidiomycota</taxon>
        <taxon>Agaricomycotina</taxon>
        <taxon>Tremellomycetes</taxon>
        <taxon>Filobasidiales</taxon>
        <taxon>Filobasidiaceae</taxon>
        <taxon>Naganishia</taxon>
    </lineage>
</organism>
<keyword evidence="2" id="KW-1185">Reference proteome</keyword>
<protein>
    <submittedName>
        <fullName evidence="1">Aryl-alcohol dehydrogenase aad14</fullName>
    </submittedName>
</protein>
<accession>A0ACC2VVC1</accession>